<evidence type="ECO:0000313" key="3">
    <source>
        <dbReference type="Proteomes" id="UP000254118"/>
    </source>
</evidence>
<dbReference type="EMBL" id="UFYA01000001">
    <property type="protein sequence ID" value="STD11434.1"/>
    <property type="molecule type" value="Genomic_DNA"/>
</dbReference>
<keyword evidence="1" id="KW-0472">Membrane</keyword>
<reference evidence="2 3" key="1">
    <citation type="submission" date="2018-06" db="EMBL/GenBank/DDBJ databases">
        <authorList>
            <consortium name="Pathogen Informatics"/>
            <person name="Doyle S."/>
        </authorList>
    </citation>
    <scope>NUCLEOTIDE SEQUENCE [LARGE SCALE GENOMIC DNA]</scope>
    <source>
        <strain evidence="2 3">NCTC7915</strain>
    </source>
</reference>
<dbReference type="Proteomes" id="UP000254118">
    <property type="component" value="Unassembled WGS sequence"/>
</dbReference>
<feature type="transmembrane region" description="Helical" evidence="1">
    <location>
        <begin position="66"/>
        <end position="93"/>
    </location>
</feature>
<sequence>MSKKPPTSIDTSSCTLIPWLLVTSCAMTSIYAAHPFWLAINFLLVAAHLAARALSTRHSHPTSTALLLVAATLCILTLWHRPTGGIIAIALTYQLIRQELQHTSTAASRT</sequence>
<keyword evidence="1" id="KW-1133">Transmembrane helix</keyword>
<comment type="caution">
    <text evidence="2">The sequence shown here is derived from an EMBL/GenBank/DDBJ whole genome shotgun (WGS) entry which is preliminary data.</text>
</comment>
<evidence type="ECO:0000313" key="2">
    <source>
        <dbReference type="EMBL" id="STD11434.1"/>
    </source>
</evidence>
<protein>
    <submittedName>
        <fullName evidence="2">Uncharacterized protein</fullName>
    </submittedName>
</protein>
<dbReference type="AlphaFoldDB" id="A0AA46BP60"/>
<proteinExistence type="predicted"/>
<evidence type="ECO:0000256" key="1">
    <source>
        <dbReference type="SAM" id="Phobius"/>
    </source>
</evidence>
<name>A0AA46BP60_9MICO</name>
<gene>
    <name evidence="2" type="ORF">NCTC7915_01588</name>
</gene>
<dbReference type="PROSITE" id="PS51257">
    <property type="entry name" value="PROKAR_LIPOPROTEIN"/>
    <property type="match status" value="1"/>
</dbReference>
<dbReference type="RefSeq" id="WP_115031112.1">
    <property type="nucleotide sequence ID" value="NZ_UFYA01000001.1"/>
</dbReference>
<organism evidence="2 3">
    <name type="scientific">Dermatophilus congolensis</name>
    <dbReference type="NCBI Taxonomy" id="1863"/>
    <lineage>
        <taxon>Bacteria</taxon>
        <taxon>Bacillati</taxon>
        <taxon>Actinomycetota</taxon>
        <taxon>Actinomycetes</taxon>
        <taxon>Micrococcales</taxon>
        <taxon>Dermatophilaceae</taxon>
        <taxon>Dermatophilus</taxon>
    </lineage>
</organism>
<keyword evidence="1" id="KW-0812">Transmembrane</keyword>
<accession>A0AA46BP60</accession>